<dbReference type="SUPFAM" id="SSF48726">
    <property type="entry name" value="Immunoglobulin"/>
    <property type="match status" value="2"/>
</dbReference>
<dbReference type="InterPro" id="IPR003599">
    <property type="entry name" value="Ig_sub"/>
</dbReference>
<dbReference type="RefSeq" id="WP_099151285.1">
    <property type="nucleotide sequence ID" value="NZ_PDUD01000022.1"/>
</dbReference>
<dbReference type="PANTHER" id="PTHR48010">
    <property type="entry name" value="OS05G0588300 PROTEIN"/>
    <property type="match status" value="1"/>
</dbReference>
<evidence type="ECO:0000256" key="2">
    <source>
        <dbReference type="ARBA" id="ARBA00022729"/>
    </source>
</evidence>
<feature type="domain" description="Ig-like" evidence="6">
    <location>
        <begin position="290"/>
        <end position="367"/>
    </location>
</feature>
<evidence type="ECO:0000256" key="3">
    <source>
        <dbReference type="ARBA" id="ARBA00022737"/>
    </source>
</evidence>
<dbReference type="SUPFAM" id="SSF52058">
    <property type="entry name" value="L domain-like"/>
    <property type="match status" value="2"/>
</dbReference>
<evidence type="ECO:0000313" key="7">
    <source>
        <dbReference type="EMBL" id="PHN05232.1"/>
    </source>
</evidence>
<dbReference type="OrthoDB" id="905070at2"/>
<dbReference type="SMART" id="SM00408">
    <property type="entry name" value="IGc2"/>
    <property type="match status" value="2"/>
</dbReference>
<evidence type="ECO:0000256" key="4">
    <source>
        <dbReference type="ARBA" id="ARBA00023157"/>
    </source>
</evidence>
<dbReference type="InterPro" id="IPR003591">
    <property type="entry name" value="Leu-rich_rpt_typical-subtyp"/>
</dbReference>
<dbReference type="NCBIfam" id="NF045639">
    <property type="entry name" value="GCX_COOH"/>
    <property type="match status" value="1"/>
</dbReference>
<name>A0A2D0N9N8_FLAN2</name>
<dbReference type="Pfam" id="PF00560">
    <property type="entry name" value="LRR_1"/>
    <property type="match status" value="3"/>
</dbReference>
<dbReference type="InterPro" id="IPR032675">
    <property type="entry name" value="LRR_dom_sf"/>
</dbReference>
<dbReference type="Pfam" id="PF18962">
    <property type="entry name" value="Por_Secre_tail"/>
    <property type="match status" value="1"/>
</dbReference>
<dbReference type="SMART" id="SM00369">
    <property type="entry name" value="LRR_TYP"/>
    <property type="match status" value="6"/>
</dbReference>
<dbReference type="PROSITE" id="PS50835">
    <property type="entry name" value="IG_LIKE"/>
    <property type="match status" value="2"/>
</dbReference>
<dbReference type="SMART" id="SM00409">
    <property type="entry name" value="IG"/>
    <property type="match status" value="2"/>
</dbReference>
<dbReference type="NCBIfam" id="TIGR04183">
    <property type="entry name" value="Por_Secre_tail"/>
    <property type="match status" value="1"/>
</dbReference>
<keyword evidence="2 5" id="KW-0732">Signal</keyword>
<dbReference type="InterPro" id="IPR036179">
    <property type="entry name" value="Ig-like_dom_sf"/>
</dbReference>
<dbReference type="EMBL" id="PDUD01000022">
    <property type="protein sequence ID" value="PHN05232.1"/>
    <property type="molecule type" value="Genomic_DNA"/>
</dbReference>
<keyword evidence="1" id="KW-0433">Leucine-rich repeat</keyword>
<dbReference type="Proteomes" id="UP000223913">
    <property type="component" value="Unassembled WGS sequence"/>
</dbReference>
<dbReference type="InterPro" id="IPR013783">
    <property type="entry name" value="Ig-like_fold"/>
</dbReference>
<feature type="signal peptide" evidence="5">
    <location>
        <begin position="1"/>
        <end position="23"/>
    </location>
</feature>
<comment type="caution">
    <text evidence="7">The sequence shown here is derived from an EMBL/GenBank/DDBJ whole genome shotgun (WGS) entry which is preliminary data.</text>
</comment>
<organism evidence="7 8">
    <name type="scientific">Flavilitoribacter nigricans (strain ATCC 23147 / DSM 23189 / NBRC 102662 / NCIMB 1420 / SS-2)</name>
    <name type="common">Lewinella nigricans</name>
    <dbReference type="NCBI Taxonomy" id="1122177"/>
    <lineage>
        <taxon>Bacteria</taxon>
        <taxon>Pseudomonadati</taxon>
        <taxon>Bacteroidota</taxon>
        <taxon>Saprospiria</taxon>
        <taxon>Saprospirales</taxon>
        <taxon>Lewinellaceae</taxon>
        <taxon>Flavilitoribacter</taxon>
    </lineage>
</organism>
<dbReference type="InterPro" id="IPR055015">
    <property type="entry name" value="GCX_COOH"/>
</dbReference>
<proteinExistence type="predicted"/>
<dbReference type="PANTHER" id="PTHR48010:SF58">
    <property type="entry name" value="RECEPTOR PROTEIN KINASE-LIKE PROTEIN ZAR1"/>
    <property type="match status" value="1"/>
</dbReference>
<dbReference type="InterPro" id="IPR050994">
    <property type="entry name" value="At_inactive_RLKs"/>
</dbReference>
<evidence type="ECO:0000313" key="8">
    <source>
        <dbReference type="Proteomes" id="UP000223913"/>
    </source>
</evidence>
<sequence length="924" mass="101341">MPKTPTLLSILLALTLAATNLLAYSPHAGSPPPDLNVPVFVCDRATDSLSLVQFYQALDGPNWKTTWDLNQPMETWYGITLNAAGCVERISLGNNGLTGTLIDLNLPELDELYLINNAIVGSIPDFSQLPALRSLYLSFNDLSGPVPDFSALPILRSLYLSGNELSGTIPDFTSLPALFYLVLERNQLEGEIPDFSNLFNLRTLVLADNQLSGCLPDFTNCGSLDFIRVEKNDLSCTVPAYAHILGLDMLLLYDNQFTFEDILPNLESIQALINSNRFDNQSPDTLRYEPQQQIYADTTIYALDGMPVTIDLQIDDTVSTSQYDWFKDGVYFQTVMGDNELHFANFTAADVGIYHCQITNPNAPDLTLESKQIFLEMAGATPCRQADSLMLVDLYQALNGPGWTNSWDLNQPLENWYGVELNVFGCVLTLDLDYNQVAGVLPTLNFAQLRLLDLSLNNLNGTDLSGFVGTSSLPNLRELNLSWCNLFGTLPDFAGMPELDVLNLDKNNFSGEIPDFIACPKLSAIALAENALTGSIPGFSHLTELRFLNLYQNQLDGQIPEFANATKLEYLVLADNKLSGCLPAFANSLELNTIIVAINELDCLIPYYGHLPKLRELNFRTNRLTFEDILPTLADNTAHITGIGGGPVVYIPQKMVPLPPVVSNYEGESVTIDLLVDDALSANVYQWYRGENLLQEIQGNNEWTLDNLELADAGYYYCVITNPDLPDLTLTSEEIQVSVSPRPECMDNVLTVNEDPIPEGTSWIAADTLKSSGTISIGADGVTFIAGKTIRLLPGFQAPAGSVLRAYILECEPPAPVLNAPETGTLSVAETPSGIVPGKATLTAYPNPGRQHIQLQYFLPQATDLQLLITDPNGTVIRNLHNDIARGEGSHTTALDVTALPAGIYYVHLVTGHEKITTRIVVFH</sequence>
<dbReference type="InterPro" id="IPR003598">
    <property type="entry name" value="Ig_sub2"/>
</dbReference>
<feature type="chain" id="PRO_5012203665" description="Ig-like domain-containing protein" evidence="5">
    <location>
        <begin position="24"/>
        <end position="924"/>
    </location>
</feature>
<dbReference type="Gene3D" id="2.60.40.10">
    <property type="entry name" value="Immunoglobulins"/>
    <property type="match status" value="2"/>
</dbReference>
<accession>A0A2D0N9N8</accession>
<reference evidence="7 8" key="1">
    <citation type="submission" date="2017-10" db="EMBL/GenBank/DDBJ databases">
        <title>The draft genome sequence of Lewinella nigricans NBRC 102662.</title>
        <authorList>
            <person name="Wang K."/>
        </authorList>
    </citation>
    <scope>NUCLEOTIDE SEQUENCE [LARGE SCALE GENOMIC DNA]</scope>
    <source>
        <strain evidence="7 8">NBRC 102662</strain>
    </source>
</reference>
<dbReference type="InterPro" id="IPR001611">
    <property type="entry name" value="Leu-rich_rpt"/>
</dbReference>
<dbReference type="InterPro" id="IPR007110">
    <property type="entry name" value="Ig-like_dom"/>
</dbReference>
<dbReference type="PROSITE" id="PS51450">
    <property type="entry name" value="LRR"/>
    <property type="match status" value="1"/>
</dbReference>
<gene>
    <name evidence="7" type="ORF">CRP01_17080</name>
</gene>
<dbReference type="Gene3D" id="3.80.10.10">
    <property type="entry name" value="Ribonuclease Inhibitor"/>
    <property type="match status" value="2"/>
</dbReference>
<evidence type="ECO:0000256" key="5">
    <source>
        <dbReference type="SAM" id="SignalP"/>
    </source>
</evidence>
<keyword evidence="8" id="KW-1185">Reference proteome</keyword>
<dbReference type="InterPro" id="IPR026444">
    <property type="entry name" value="Secre_tail"/>
</dbReference>
<protein>
    <recommendedName>
        <fullName evidence="6">Ig-like domain-containing protein</fullName>
    </recommendedName>
</protein>
<keyword evidence="4" id="KW-1015">Disulfide bond</keyword>
<evidence type="ECO:0000259" key="6">
    <source>
        <dbReference type="PROSITE" id="PS50835"/>
    </source>
</evidence>
<feature type="domain" description="Ig-like" evidence="6">
    <location>
        <begin position="652"/>
        <end position="738"/>
    </location>
</feature>
<keyword evidence="3" id="KW-0677">Repeat</keyword>
<evidence type="ECO:0000256" key="1">
    <source>
        <dbReference type="ARBA" id="ARBA00022614"/>
    </source>
</evidence>
<dbReference type="AlphaFoldDB" id="A0A2D0N9N8"/>